<evidence type="ECO:0000256" key="5">
    <source>
        <dbReference type="ARBA" id="ARBA00022801"/>
    </source>
</evidence>
<dbReference type="Gene3D" id="3.60.40.10">
    <property type="entry name" value="PPM-type phosphatase domain"/>
    <property type="match status" value="1"/>
</dbReference>
<comment type="similarity">
    <text evidence="9">Belongs to the PP2C family.</text>
</comment>
<dbReference type="OrthoDB" id="10264738at2759"/>
<dbReference type="InterPro" id="IPR015655">
    <property type="entry name" value="PP2C"/>
</dbReference>
<dbReference type="GO" id="GO:0046872">
    <property type="term" value="F:metal ion binding"/>
    <property type="evidence" value="ECO:0007669"/>
    <property type="project" value="UniProtKB-KW"/>
</dbReference>
<keyword evidence="6" id="KW-0460">Magnesium</keyword>
<organism evidence="11 12">
    <name type="scientific">Momordica charantia</name>
    <name type="common">Bitter gourd</name>
    <name type="synonym">Balsam pear</name>
    <dbReference type="NCBI Taxonomy" id="3673"/>
    <lineage>
        <taxon>Eukaryota</taxon>
        <taxon>Viridiplantae</taxon>
        <taxon>Streptophyta</taxon>
        <taxon>Embryophyta</taxon>
        <taxon>Tracheophyta</taxon>
        <taxon>Spermatophyta</taxon>
        <taxon>Magnoliopsida</taxon>
        <taxon>eudicotyledons</taxon>
        <taxon>Gunneridae</taxon>
        <taxon>Pentapetalae</taxon>
        <taxon>rosids</taxon>
        <taxon>fabids</taxon>
        <taxon>Cucurbitales</taxon>
        <taxon>Cucurbitaceae</taxon>
        <taxon>Momordiceae</taxon>
        <taxon>Momordica</taxon>
    </lineage>
</organism>
<keyword evidence="5 9" id="KW-0378">Hydrolase</keyword>
<name>A0A6J1DKZ8_MOMCH</name>
<proteinExistence type="inferred from homology"/>
<comment type="cofactor">
    <cofactor evidence="1">
        <name>Mn(2+)</name>
        <dbReference type="ChEBI" id="CHEBI:29035"/>
    </cofactor>
</comment>
<dbReference type="AlphaFoldDB" id="A0A6J1DKZ8"/>
<dbReference type="GO" id="GO:0004722">
    <property type="term" value="F:protein serine/threonine phosphatase activity"/>
    <property type="evidence" value="ECO:0007669"/>
    <property type="project" value="UniProtKB-EC"/>
</dbReference>
<dbReference type="InterPro" id="IPR001932">
    <property type="entry name" value="PPM-type_phosphatase-like_dom"/>
</dbReference>
<evidence type="ECO:0000256" key="9">
    <source>
        <dbReference type="RuleBase" id="RU003465"/>
    </source>
</evidence>
<evidence type="ECO:0000313" key="11">
    <source>
        <dbReference type="Proteomes" id="UP000504603"/>
    </source>
</evidence>
<sequence length="315" mass="34776">MGICISTASSQIRHETEGSVICRNELIYEQNGSICGIQKLDYICSKQGAKGINQDAAFFYQNYGAENTALLGVFDGHGKNGHVVSNMVKNRLPLLLIGQINERNREEQFVTAFKVMDKEIKLHENLDCWCSGSTAVIAVKEGEDLVIGNLGDSRAVLGRMGEGGIEAVQLTTDLKPGLPDEGERIRRNNGRVLALKEEPHIQRVWLPNEDAPGLAMSRAFGDFALKNHGIIALPDVSHRRLTSDDRFIVLATDGIWDVLSNDQVVSIVWEAENEEAAAKAAVEAAAEAWKRYPSSKLDDCTVVWLFLQNQAEREN</sequence>
<dbReference type="PROSITE" id="PS51746">
    <property type="entry name" value="PPM_2"/>
    <property type="match status" value="1"/>
</dbReference>
<dbReference type="InterPro" id="IPR000222">
    <property type="entry name" value="PP2C_BS"/>
</dbReference>
<evidence type="ECO:0000256" key="8">
    <source>
        <dbReference type="ARBA" id="ARBA00023211"/>
    </source>
</evidence>
<comment type="cofactor">
    <cofactor evidence="2">
        <name>Mg(2+)</name>
        <dbReference type="ChEBI" id="CHEBI:18420"/>
    </cofactor>
</comment>
<evidence type="ECO:0000256" key="2">
    <source>
        <dbReference type="ARBA" id="ARBA00001946"/>
    </source>
</evidence>
<evidence type="ECO:0000256" key="1">
    <source>
        <dbReference type="ARBA" id="ARBA00001936"/>
    </source>
</evidence>
<keyword evidence="11" id="KW-1185">Reference proteome</keyword>
<evidence type="ECO:0000259" key="10">
    <source>
        <dbReference type="PROSITE" id="PS51746"/>
    </source>
</evidence>
<dbReference type="SMART" id="SM00332">
    <property type="entry name" value="PP2Cc"/>
    <property type="match status" value="1"/>
</dbReference>
<dbReference type="RefSeq" id="XP_022154915.1">
    <property type="nucleotide sequence ID" value="XM_022299223.1"/>
</dbReference>
<keyword evidence="8" id="KW-0464">Manganese</keyword>
<reference evidence="12" key="1">
    <citation type="submission" date="2025-08" db="UniProtKB">
        <authorList>
            <consortium name="RefSeq"/>
        </authorList>
    </citation>
    <scope>IDENTIFICATION</scope>
    <source>
        <strain evidence="12">OHB3-1</strain>
    </source>
</reference>
<dbReference type="Pfam" id="PF00481">
    <property type="entry name" value="PP2C"/>
    <property type="match status" value="1"/>
</dbReference>
<dbReference type="CDD" id="cd00143">
    <property type="entry name" value="PP2Cc"/>
    <property type="match status" value="1"/>
</dbReference>
<keyword evidence="4" id="KW-0479">Metal-binding</keyword>
<accession>A0A6J1DKZ8</accession>
<dbReference type="EC" id="3.1.3.16" evidence="3"/>
<dbReference type="SUPFAM" id="SSF81606">
    <property type="entry name" value="PP2C-like"/>
    <property type="match status" value="1"/>
</dbReference>
<dbReference type="PANTHER" id="PTHR47992">
    <property type="entry name" value="PROTEIN PHOSPHATASE"/>
    <property type="match status" value="1"/>
</dbReference>
<protein>
    <recommendedName>
        <fullName evidence="3">protein-serine/threonine phosphatase</fullName>
        <ecNumber evidence="3">3.1.3.16</ecNumber>
    </recommendedName>
</protein>
<feature type="domain" description="PPM-type phosphatase" evidence="10">
    <location>
        <begin position="40"/>
        <end position="307"/>
    </location>
</feature>
<evidence type="ECO:0000256" key="3">
    <source>
        <dbReference type="ARBA" id="ARBA00013081"/>
    </source>
</evidence>
<dbReference type="GeneID" id="111022032"/>
<evidence type="ECO:0000313" key="12">
    <source>
        <dbReference type="RefSeq" id="XP_022154915.1"/>
    </source>
</evidence>
<evidence type="ECO:0000256" key="7">
    <source>
        <dbReference type="ARBA" id="ARBA00022912"/>
    </source>
</evidence>
<keyword evidence="7 9" id="KW-0904">Protein phosphatase</keyword>
<evidence type="ECO:0000256" key="4">
    <source>
        <dbReference type="ARBA" id="ARBA00022723"/>
    </source>
</evidence>
<gene>
    <name evidence="12" type="primary">LOC111022032</name>
</gene>
<dbReference type="PROSITE" id="PS01032">
    <property type="entry name" value="PPM_1"/>
    <property type="match status" value="1"/>
</dbReference>
<evidence type="ECO:0000256" key="6">
    <source>
        <dbReference type="ARBA" id="ARBA00022842"/>
    </source>
</evidence>
<dbReference type="KEGG" id="mcha:111022032"/>
<dbReference type="Proteomes" id="UP000504603">
    <property type="component" value="Unplaced"/>
</dbReference>
<dbReference type="InterPro" id="IPR036457">
    <property type="entry name" value="PPM-type-like_dom_sf"/>
</dbReference>